<protein>
    <submittedName>
        <fullName evidence="1">Predicted metal-binding protein</fullName>
    </submittedName>
</protein>
<sequence length="187" mass="21535">MSDRDYITQRHVHLTSPEELFRYYAPHRVEGYCRECPLYGRFWSCPPHPFSGRAYLSPFSQALLLAERITRNPAVPATRTLEEIFQEARRLLGEELRIFVEGKENLEVLIAGNCYHCPRCSREEGQPCRFPEKRRYSLESLGFLVSDMIQEKLALPLEWPSQGQEPAALVAVALVVAKDGEVLRELL</sequence>
<accession>A0A1N6T0W1</accession>
<dbReference type="STRING" id="159291.SAMN05920897_10974"/>
<dbReference type="EMBL" id="FTMS01000009">
    <property type="protein sequence ID" value="SIQ46970.1"/>
    <property type="molecule type" value="Genomic_DNA"/>
</dbReference>
<organism evidence="1 2">
    <name type="scientific">Alkalispirochaeta americana</name>
    <dbReference type="NCBI Taxonomy" id="159291"/>
    <lineage>
        <taxon>Bacteria</taxon>
        <taxon>Pseudomonadati</taxon>
        <taxon>Spirochaetota</taxon>
        <taxon>Spirochaetia</taxon>
        <taxon>Spirochaetales</taxon>
        <taxon>Spirochaetaceae</taxon>
        <taxon>Alkalispirochaeta</taxon>
    </lineage>
</organism>
<proteinExistence type="predicted"/>
<dbReference type="Proteomes" id="UP000186400">
    <property type="component" value="Unassembled WGS sequence"/>
</dbReference>
<reference evidence="2" key="1">
    <citation type="submission" date="2017-01" db="EMBL/GenBank/DDBJ databases">
        <authorList>
            <person name="Varghese N."/>
            <person name="Submissions S."/>
        </authorList>
    </citation>
    <scope>NUCLEOTIDE SEQUENCE [LARGE SCALE GENOMIC DNA]</scope>
    <source>
        <strain evidence="2">ASpG1</strain>
    </source>
</reference>
<evidence type="ECO:0000313" key="2">
    <source>
        <dbReference type="Proteomes" id="UP000186400"/>
    </source>
</evidence>
<name>A0A1N6T0W1_9SPIO</name>
<keyword evidence="2" id="KW-1185">Reference proteome</keyword>
<dbReference type="RefSeq" id="WP_076488787.1">
    <property type="nucleotide sequence ID" value="NZ_FTMS01000009.1"/>
</dbReference>
<evidence type="ECO:0000313" key="1">
    <source>
        <dbReference type="EMBL" id="SIQ46970.1"/>
    </source>
</evidence>
<dbReference type="AlphaFoldDB" id="A0A1N6T0W1"/>
<dbReference type="OrthoDB" id="5420534at2"/>
<dbReference type="Pfam" id="PF10050">
    <property type="entry name" value="DUF2284"/>
    <property type="match status" value="1"/>
</dbReference>
<gene>
    <name evidence="1" type="ORF">SAMN05920897_10974</name>
</gene>
<dbReference type="InterPro" id="IPR019271">
    <property type="entry name" value="DUF2284_metal-binding"/>
</dbReference>